<keyword evidence="2" id="KW-1185">Reference proteome</keyword>
<evidence type="ECO:0000313" key="1">
    <source>
        <dbReference type="EMBL" id="PBK85877.1"/>
    </source>
</evidence>
<sequence>MSAEWSLSSHKSKFIAQDVNGIVFISVLQLTNFRFNQDINDPNPDQLSSILSKLEHLPPLVMLQKCALRSLTDALVLFTRGLKVSSTNSASYSGRKNKVFLLHTGNCVEIPAPSKLSRQNPRDPLSFIDPHWESASSSCTSLI</sequence>
<protein>
    <submittedName>
        <fullName evidence="1">Uncharacterized protein</fullName>
    </submittedName>
</protein>
<reference evidence="2" key="1">
    <citation type="journal article" date="2017" name="Nat. Ecol. Evol.">
        <title>Genome expansion and lineage-specific genetic innovations in the forest pathogenic fungi Armillaria.</title>
        <authorList>
            <person name="Sipos G."/>
            <person name="Prasanna A.N."/>
            <person name="Walter M.C."/>
            <person name="O'Connor E."/>
            <person name="Balint B."/>
            <person name="Krizsan K."/>
            <person name="Kiss B."/>
            <person name="Hess J."/>
            <person name="Varga T."/>
            <person name="Slot J."/>
            <person name="Riley R."/>
            <person name="Boka B."/>
            <person name="Rigling D."/>
            <person name="Barry K."/>
            <person name="Lee J."/>
            <person name="Mihaltcheva S."/>
            <person name="LaButti K."/>
            <person name="Lipzen A."/>
            <person name="Waldron R."/>
            <person name="Moloney N.M."/>
            <person name="Sperisen C."/>
            <person name="Kredics L."/>
            <person name="Vagvoelgyi C."/>
            <person name="Patrignani A."/>
            <person name="Fitzpatrick D."/>
            <person name="Nagy I."/>
            <person name="Doyle S."/>
            <person name="Anderson J.B."/>
            <person name="Grigoriev I.V."/>
            <person name="Gueldener U."/>
            <person name="Muensterkoetter M."/>
            <person name="Nagy L.G."/>
        </authorList>
    </citation>
    <scope>NUCLEOTIDE SEQUENCE [LARGE SCALE GENOMIC DNA]</scope>
    <source>
        <strain evidence="2">Ar21-2</strain>
    </source>
</reference>
<proteinExistence type="predicted"/>
<dbReference type="EMBL" id="KZ293688">
    <property type="protein sequence ID" value="PBK85877.1"/>
    <property type="molecule type" value="Genomic_DNA"/>
</dbReference>
<dbReference type="AlphaFoldDB" id="A0A2H3D9X7"/>
<accession>A0A2H3D9X7</accession>
<organism evidence="1 2">
    <name type="scientific">Armillaria gallica</name>
    <name type="common">Bulbous honey fungus</name>
    <name type="synonym">Armillaria bulbosa</name>
    <dbReference type="NCBI Taxonomy" id="47427"/>
    <lineage>
        <taxon>Eukaryota</taxon>
        <taxon>Fungi</taxon>
        <taxon>Dikarya</taxon>
        <taxon>Basidiomycota</taxon>
        <taxon>Agaricomycotina</taxon>
        <taxon>Agaricomycetes</taxon>
        <taxon>Agaricomycetidae</taxon>
        <taxon>Agaricales</taxon>
        <taxon>Marasmiineae</taxon>
        <taxon>Physalacriaceae</taxon>
        <taxon>Armillaria</taxon>
    </lineage>
</organism>
<dbReference type="Proteomes" id="UP000217790">
    <property type="component" value="Unassembled WGS sequence"/>
</dbReference>
<name>A0A2H3D9X7_ARMGA</name>
<gene>
    <name evidence="1" type="ORF">ARMGADRAFT_1087159</name>
</gene>
<dbReference type="InParanoid" id="A0A2H3D9X7"/>
<evidence type="ECO:0000313" key="2">
    <source>
        <dbReference type="Proteomes" id="UP000217790"/>
    </source>
</evidence>